<sequence>MDEENNFNEENSVNTENNFTEGNNFNDENLKISKTKKNKLIIVLIVVALIVVLSSGGVYAVVNSNPKVKVLKALKATSEELKNKETITDKIAGKDYLKNLEEKGVNQNMKFTLNSTNLKELAQAKGAGISIDSSIDKKNKKLMINVGGEYKGTSIAKAQFYTDNKKLMLSVPELYNSWFTCDTENIQDQYNNSLFAQNKKLPNQEISFKVFGDDGNKILDKEFCDNIIKGYLIDNAEKLSTIGKNIKVEKFKETKNMEIGGVNQECTGYDVVISGQDVKTFIESGYDYLLQDEDIKKAITEQVKYSYMQQNKKYNSPEAMVDDLYKEMKTGRDKLESSVTFDDVKTTIYIDKKGRAVSIEANTSIDDGNKNKVDVKYSSEFKGKDNIGDIIDMSMELGNNGEKIKIDLDNNTTTKDDTINEEMKLVLSSNSQPINIDVNSKYNTKSGDFDGSADLSVEGQGLTASCNGNANFDKSSKKLALDFDKIDIKSDIDSNPINISLDGSYAISPIGNGIDEPAGEKLEVFKLDKNKLNEIVQEVQKNAMKIASAFR</sequence>
<evidence type="ECO:0000313" key="3">
    <source>
        <dbReference type="EMBL" id="BCZ44891.1"/>
    </source>
</evidence>
<name>A0ABM7T7G9_9CLOT</name>
<feature type="compositionally biased region" description="Low complexity" evidence="1">
    <location>
        <begin position="8"/>
        <end position="26"/>
    </location>
</feature>
<keyword evidence="2" id="KW-1133">Transmembrane helix</keyword>
<protein>
    <submittedName>
        <fullName evidence="3">Uncharacterized protein</fullName>
    </submittedName>
</protein>
<proteinExistence type="predicted"/>
<keyword evidence="4" id="KW-1185">Reference proteome</keyword>
<evidence type="ECO:0000256" key="2">
    <source>
        <dbReference type="SAM" id="Phobius"/>
    </source>
</evidence>
<keyword evidence="2" id="KW-0812">Transmembrane</keyword>
<dbReference type="Proteomes" id="UP000824633">
    <property type="component" value="Chromosome"/>
</dbReference>
<accession>A0ABM7T7G9</accession>
<feature type="region of interest" description="Disordered" evidence="1">
    <location>
        <begin position="1"/>
        <end position="26"/>
    </location>
</feature>
<dbReference type="EMBL" id="AP024849">
    <property type="protein sequence ID" value="BCZ44891.1"/>
    <property type="molecule type" value="Genomic_DNA"/>
</dbReference>
<organism evidence="3 4">
    <name type="scientific">Clostridium gelidum</name>
    <dbReference type="NCBI Taxonomy" id="704125"/>
    <lineage>
        <taxon>Bacteria</taxon>
        <taxon>Bacillati</taxon>
        <taxon>Bacillota</taxon>
        <taxon>Clostridia</taxon>
        <taxon>Eubacteriales</taxon>
        <taxon>Clostridiaceae</taxon>
        <taxon>Clostridium</taxon>
    </lineage>
</organism>
<keyword evidence="2" id="KW-0472">Membrane</keyword>
<reference evidence="4" key="1">
    <citation type="submission" date="2021-07" db="EMBL/GenBank/DDBJ databases">
        <title>Complete genome sequencing of a Clostridium isolate.</title>
        <authorList>
            <person name="Ueki A."/>
            <person name="Tonouchi A."/>
        </authorList>
    </citation>
    <scope>NUCLEOTIDE SEQUENCE [LARGE SCALE GENOMIC DNA]</scope>
    <source>
        <strain evidence="4">C5S11</strain>
    </source>
</reference>
<evidence type="ECO:0000313" key="4">
    <source>
        <dbReference type="Proteomes" id="UP000824633"/>
    </source>
</evidence>
<gene>
    <name evidence="3" type="ORF">psyc5s11_09580</name>
</gene>
<feature type="transmembrane region" description="Helical" evidence="2">
    <location>
        <begin position="40"/>
        <end position="62"/>
    </location>
</feature>
<evidence type="ECO:0000256" key="1">
    <source>
        <dbReference type="SAM" id="MobiDB-lite"/>
    </source>
</evidence>
<dbReference type="RefSeq" id="WP_224036540.1">
    <property type="nucleotide sequence ID" value="NZ_AP024849.1"/>
</dbReference>